<feature type="domain" description="J" evidence="2">
    <location>
        <begin position="67"/>
        <end position="131"/>
    </location>
</feature>
<dbReference type="InterPro" id="IPR024593">
    <property type="entry name" value="DUF3444"/>
</dbReference>
<evidence type="ECO:0000313" key="3">
    <source>
        <dbReference type="EMBL" id="CAK9328328.1"/>
    </source>
</evidence>
<feature type="region of interest" description="Disordered" evidence="1">
    <location>
        <begin position="756"/>
        <end position="782"/>
    </location>
</feature>
<gene>
    <name evidence="3" type="ORF">CITCOLO1_LOCUS20738</name>
</gene>
<dbReference type="Pfam" id="PF00226">
    <property type="entry name" value="DnaJ"/>
    <property type="match status" value="1"/>
</dbReference>
<dbReference type="EMBL" id="OZ021742">
    <property type="protein sequence ID" value="CAK9328328.1"/>
    <property type="molecule type" value="Genomic_DNA"/>
</dbReference>
<dbReference type="CDD" id="cd06257">
    <property type="entry name" value="DnaJ"/>
    <property type="match status" value="1"/>
</dbReference>
<dbReference type="SMART" id="SM00271">
    <property type="entry name" value="DnaJ"/>
    <property type="match status" value="1"/>
</dbReference>
<sequence length="861" mass="96644">MECNKEEAIKAMRIAEKKLEISDFIGARKMAQTAHRLFPTLENITQLLTVCEIHCSAQNRIYGTENDWYGILQIEQSADETIIKKQYRKLALLLHPDKNKFAGAESAFKLVGEANRLLSDQSKRKLYDMKCGAAKRNIAASKPSHDQQNGYTAVTKQERGTANGYSGVPFSHFPGANSFKPPQPPTQQAFWTCCPFCNVRYQYLKCYLNKMLRCQNCGRGFISHDLNHQSMPPTYHQSHVPQKKVAPESGPSKSAAQDKQGSDKKAQDRSAGVDLNAKAGKKQKARHVDVEDRQGGNVKPKSGAEMTGKEKSRSDAVTSTEKGATKSQNRKRQRKSATAPGNNSENDQEVEDNNVSEKNPSLSRDNGQRRSSRNKKCVSVTEYLSEDDNLQGSKKSRGSASTELKEEMKNATADVAADKVDNSSGCRGTVDGHAKDIKHGVPPSHPDKNDKSNTEEGKNRSEKNDKKSKTEDSDTEEKDLKGVHVLVCADPEFSDFDKDKVKDCFAVNQVWAIYDTTDGMPRFYARIRKVFSPEFKLQITWFEPNPNDNDEIKWSDAELPVACGKYTIGGTDLTVDLPMFSHLVHCPKQASKNAYFIYPRKGETWALFKDWDIRWSSEPEKHLTFEYEFVQILSDYVEDVGISVAFMDKVKGFVCLFHTTEKHRQNPFKIPPNELYRFSHQIPSVRMTGKERERVPKGSFELDPAALPPNINDHVDLNNVKEETNDAPATSGRTDPSHGCKSPKVEVEVIVLDNNDAASIQKKSNPKKSNPKSEASTIVRKSPRKLNPTEYDARVNIGRCLPEDNRIRDGTQNGLPTHKESSAIHQNGGRNTPKKHSEINVQRETKILRRSPRDLCKKNAG</sequence>
<feature type="compositionally biased region" description="Polar residues" evidence="1">
    <location>
        <begin position="390"/>
        <end position="402"/>
    </location>
</feature>
<evidence type="ECO:0000256" key="1">
    <source>
        <dbReference type="SAM" id="MobiDB-lite"/>
    </source>
</evidence>
<feature type="compositionally biased region" description="Polar residues" evidence="1">
    <location>
        <begin position="230"/>
        <end position="240"/>
    </location>
</feature>
<dbReference type="InterPro" id="IPR036869">
    <property type="entry name" value="J_dom_sf"/>
</dbReference>
<feature type="region of interest" description="Disordered" evidence="1">
    <location>
        <begin position="687"/>
        <end position="716"/>
    </location>
</feature>
<feature type="compositionally biased region" description="Basic and acidic residues" evidence="1">
    <location>
        <begin position="835"/>
        <end position="861"/>
    </location>
</feature>
<evidence type="ECO:0000259" key="2">
    <source>
        <dbReference type="PROSITE" id="PS50076"/>
    </source>
</evidence>
<reference evidence="3 4" key="1">
    <citation type="submission" date="2024-03" db="EMBL/GenBank/DDBJ databases">
        <authorList>
            <person name="Gkanogiannis A."/>
            <person name="Becerra Lopez-Lavalle L."/>
        </authorList>
    </citation>
    <scope>NUCLEOTIDE SEQUENCE [LARGE SCALE GENOMIC DNA]</scope>
</reference>
<organism evidence="3 4">
    <name type="scientific">Citrullus colocynthis</name>
    <name type="common">colocynth</name>
    <dbReference type="NCBI Taxonomy" id="252529"/>
    <lineage>
        <taxon>Eukaryota</taxon>
        <taxon>Viridiplantae</taxon>
        <taxon>Streptophyta</taxon>
        <taxon>Embryophyta</taxon>
        <taxon>Tracheophyta</taxon>
        <taxon>Spermatophyta</taxon>
        <taxon>Magnoliopsida</taxon>
        <taxon>eudicotyledons</taxon>
        <taxon>Gunneridae</taxon>
        <taxon>Pentapetalae</taxon>
        <taxon>rosids</taxon>
        <taxon>fabids</taxon>
        <taxon>Cucurbitales</taxon>
        <taxon>Cucurbitaceae</taxon>
        <taxon>Benincaseae</taxon>
        <taxon>Citrullus</taxon>
    </lineage>
</organism>
<name>A0ABP0Z8N8_9ROSI</name>
<feature type="compositionally biased region" description="Polar residues" evidence="1">
    <location>
        <begin position="315"/>
        <end position="327"/>
    </location>
</feature>
<dbReference type="PROSITE" id="PS50076">
    <property type="entry name" value="DNAJ_2"/>
    <property type="match status" value="1"/>
</dbReference>
<feature type="region of interest" description="Disordered" evidence="1">
    <location>
        <begin position="803"/>
        <end position="861"/>
    </location>
</feature>
<dbReference type="Proteomes" id="UP001642487">
    <property type="component" value="Chromosome 8"/>
</dbReference>
<feature type="compositionally biased region" description="Basic and acidic residues" evidence="1">
    <location>
        <begin position="430"/>
        <end position="476"/>
    </location>
</feature>
<dbReference type="PRINTS" id="PR00625">
    <property type="entry name" value="JDOMAIN"/>
</dbReference>
<keyword evidence="4" id="KW-1185">Reference proteome</keyword>
<protein>
    <recommendedName>
        <fullName evidence="2">J domain-containing protein</fullName>
    </recommendedName>
</protein>
<feature type="region of interest" description="Disordered" evidence="1">
    <location>
        <begin position="230"/>
        <end position="476"/>
    </location>
</feature>
<dbReference type="PANTHER" id="PTHR45089">
    <property type="entry name" value="DNAJ HEAT SHOCK AMINO-TERMINAL DOMAIN PROTEIN-RELATED"/>
    <property type="match status" value="1"/>
</dbReference>
<accession>A0ABP0Z8N8</accession>
<dbReference type="Pfam" id="PF11926">
    <property type="entry name" value="DUF3444"/>
    <property type="match status" value="1"/>
</dbReference>
<dbReference type="InterPro" id="IPR001623">
    <property type="entry name" value="DnaJ_domain"/>
</dbReference>
<dbReference type="PANTHER" id="PTHR45089:SF42">
    <property type="entry name" value="J DOMAIN-CONTAINING PROTEIN"/>
    <property type="match status" value="1"/>
</dbReference>
<feature type="compositionally biased region" description="Polar residues" evidence="1">
    <location>
        <begin position="356"/>
        <end position="365"/>
    </location>
</feature>
<dbReference type="Gene3D" id="1.10.287.110">
    <property type="entry name" value="DnaJ domain"/>
    <property type="match status" value="1"/>
</dbReference>
<evidence type="ECO:0000313" key="4">
    <source>
        <dbReference type="Proteomes" id="UP001642487"/>
    </source>
</evidence>
<dbReference type="SUPFAM" id="SSF46565">
    <property type="entry name" value="Chaperone J-domain"/>
    <property type="match status" value="1"/>
</dbReference>
<proteinExistence type="predicted"/>